<dbReference type="AlphaFoldDB" id="A0A382K643"/>
<dbReference type="InterPro" id="IPR015943">
    <property type="entry name" value="WD40/YVTN_repeat-like_dom_sf"/>
</dbReference>
<feature type="region of interest" description="Disordered" evidence="1">
    <location>
        <begin position="35"/>
        <end position="54"/>
    </location>
</feature>
<protein>
    <recommendedName>
        <fullName evidence="3">Pyrrolo-quinoline quinone</fullName>
    </recommendedName>
</protein>
<dbReference type="Gene3D" id="2.130.10.10">
    <property type="entry name" value="YVTN repeat-like/Quinoprotein amine dehydrogenase"/>
    <property type="match status" value="1"/>
</dbReference>
<accession>A0A382K643</accession>
<dbReference type="SUPFAM" id="SSF50998">
    <property type="entry name" value="Quinoprotein alcohol dehydrogenase-like"/>
    <property type="match status" value="1"/>
</dbReference>
<name>A0A382K643_9ZZZZ</name>
<evidence type="ECO:0008006" key="3">
    <source>
        <dbReference type="Google" id="ProtNLM"/>
    </source>
</evidence>
<feature type="non-terminal residue" evidence="2">
    <location>
        <position position="160"/>
    </location>
</feature>
<sequence length="160" mass="17491">MTLNKTTTLTTLGLIAATLPLGQAHADQFEQAKPNNWHHWRGPDANGVSSTAKPPVQWSPTNNIQWKVPLEGNGSSTPIIWGNKLFVLTAINTGEVDPGLPRPEDQPKRVFGITHPNTSYEFVVLCLDRNTGKVLWRQLATKLIPHEGAHGDNNFASASP</sequence>
<evidence type="ECO:0000256" key="1">
    <source>
        <dbReference type="SAM" id="MobiDB-lite"/>
    </source>
</evidence>
<proteinExistence type="predicted"/>
<reference evidence="2" key="1">
    <citation type="submission" date="2018-05" db="EMBL/GenBank/DDBJ databases">
        <authorList>
            <person name="Lanie J.A."/>
            <person name="Ng W.-L."/>
            <person name="Kazmierczak K.M."/>
            <person name="Andrzejewski T.M."/>
            <person name="Davidsen T.M."/>
            <person name="Wayne K.J."/>
            <person name="Tettelin H."/>
            <person name="Glass J.I."/>
            <person name="Rusch D."/>
            <person name="Podicherti R."/>
            <person name="Tsui H.-C.T."/>
            <person name="Winkler M.E."/>
        </authorList>
    </citation>
    <scope>NUCLEOTIDE SEQUENCE</scope>
</reference>
<dbReference type="PANTHER" id="PTHR34512">
    <property type="entry name" value="CELL SURFACE PROTEIN"/>
    <property type="match status" value="1"/>
</dbReference>
<gene>
    <name evidence="2" type="ORF">METZ01_LOCUS271746</name>
</gene>
<dbReference type="PANTHER" id="PTHR34512:SF30">
    <property type="entry name" value="OUTER MEMBRANE PROTEIN ASSEMBLY FACTOR BAMB"/>
    <property type="match status" value="1"/>
</dbReference>
<organism evidence="2">
    <name type="scientific">marine metagenome</name>
    <dbReference type="NCBI Taxonomy" id="408172"/>
    <lineage>
        <taxon>unclassified sequences</taxon>
        <taxon>metagenomes</taxon>
        <taxon>ecological metagenomes</taxon>
    </lineage>
</organism>
<dbReference type="InterPro" id="IPR011047">
    <property type="entry name" value="Quinoprotein_ADH-like_sf"/>
</dbReference>
<evidence type="ECO:0000313" key="2">
    <source>
        <dbReference type="EMBL" id="SVC18892.1"/>
    </source>
</evidence>
<dbReference type="EMBL" id="UINC01078122">
    <property type="protein sequence ID" value="SVC18892.1"/>
    <property type="molecule type" value="Genomic_DNA"/>
</dbReference>